<gene>
    <name evidence="3" type="ORF">H8B22_10640</name>
</gene>
<dbReference type="EMBL" id="CP060820">
    <property type="protein sequence ID" value="QNP39956.1"/>
    <property type="molecule type" value="Genomic_DNA"/>
</dbReference>
<evidence type="ECO:0000256" key="1">
    <source>
        <dbReference type="SAM" id="MobiDB-lite"/>
    </source>
</evidence>
<reference evidence="3 4" key="1">
    <citation type="submission" date="2020-08" db="EMBL/GenBank/DDBJ databases">
        <title>Lysobacter sp. II4 sp. nov., isolated from soil.</title>
        <authorList>
            <person name="Woo C.Y."/>
            <person name="Kim J."/>
        </authorList>
    </citation>
    <scope>NUCLEOTIDE SEQUENCE [LARGE SCALE GENOMIC DNA]</scope>
    <source>
        <strain evidence="3 4">II4</strain>
    </source>
</reference>
<protein>
    <submittedName>
        <fullName evidence="3">Uncharacterized protein</fullName>
    </submittedName>
</protein>
<feature type="region of interest" description="Disordered" evidence="1">
    <location>
        <begin position="59"/>
        <end position="93"/>
    </location>
</feature>
<keyword evidence="2" id="KW-0732">Signal</keyword>
<evidence type="ECO:0000313" key="4">
    <source>
        <dbReference type="Proteomes" id="UP000516018"/>
    </source>
</evidence>
<keyword evidence="4" id="KW-1185">Reference proteome</keyword>
<proteinExistence type="predicted"/>
<feature type="compositionally biased region" description="Low complexity" evidence="1">
    <location>
        <begin position="68"/>
        <end position="82"/>
    </location>
</feature>
<accession>A0A7H0FV90</accession>
<dbReference type="RefSeq" id="WP_187711399.1">
    <property type="nucleotide sequence ID" value="NZ_CP060820.1"/>
</dbReference>
<dbReference type="AlphaFoldDB" id="A0A7H0FV90"/>
<feature type="signal peptide" evidence="2">
    <location>
        <begin position="1"/>
        <end position="19"/>
    </location>
</feature>
<name>A0A7H0FV90_9GAMM</name>
<sequence>MRKILVALPCLLFSGALLAKEAPALDARHSADSVLMAAALDASHGKNDAVIRMDGTLEAANTKKKPTKAAPKPAAAPAALAPDSKRFNMTQDGKKMTADDFDAWMKKNGYRVATGAPAKSQAEEPKKGTK</sequence>
<organism evidence="3 4">
    <name type="scientific">Agrilutibacter terrestris</name>
    <dbReference type="NCBI Taxonomy" id="2865112"/>
    <lineage>
        <taxon>Bacteria</taxon>
        <taxon>Pseudomonadati</taxon>
        <taxon>Pseudomonadota</taxon>
        <taxon>Gammaproteobacteria</taxon>
        <taxon>Lysobacterales</taxon>
        <taxon>Lysobacteraceae</taxon>
        <taxon>Agrilutibacter</taxon>
    </lineage>
</organism>
<dbReference type="Proteomes" id="UP000516018">
    <property type="component" value="Chromosome"/>
</dbReference>
<evidence type="ECO:0000313" key="3">
    <source>
        <dbReference type="EMBL" id="QNP39956.1"/>
    </source>
</evidence>
<evidence type="ECO:0000256" key="2">
    <source>
        <dbReference type="SAM" id="SignalP"/>
    </source>
</evidence>
<feature type="chain" id="PRO_5029004131" evidence="2">
    <location>
        <begin position="20"/>
        <end position="130"/>
    </location>
</feature>
<dbReference type="KEGG" id="lsx:H8B22_10640"/>